<dbReference type="PROSITE" id="PS00198">
    <property type="entry name" value="4FE4S_FER_1"/>
    <property type="match status" value="3"/>
</dbReference>
<evidence type="ECO:0000256" key="4">
    <source>
        <dbReference type="ARBA" id="ARBA00023014"/>
    </source>
</evidence>
<keyword evidence="1" id="KW-0004">4Fe-4S</keyword>
<dbReference type="SUPFAM" id="SSF54862">
    <property type="entry name" value="4Fe-4S ferredoxins"/>
    <property type="match status" value="1"/>
</dbReference>
<dbReference type="Pfam" id="PF12838">
    <property type="entry name" value="Fer4_7"/>
    <property type="match status" value="1"/>
</dbReference>
<dbReference type="InterPro" id="IPR050572">
    <property type="entry name" value="Fe-S_Ferredoxin"/>
</dbReference>
<evidence type="ECO:0000313" key="7">
    <source>
        <dbReference type="Proteomes" id="UP000191931"/>
    </source>
</evidence>
<dbReference type="OrthoDB" id="9794954at2"/>
<dbReference type="PANTHER" id="PTHR43687">
    <property type="entry name" value="ADENYLYLSULFATE REDUCTASE, BETA SUBUNIT"/>
    <property type="match status" value="1"/>
</dbReference>
<dbReference type="Proteomes" id="UP000191931">
    <property type="component" value="Unassembled WGS sequence"/>
</dbReference>
<organism evidence="6 7">
    <name type="scientific">Desulfamplus magnetovallimortis</name>
    <dbReference type="NCBI Taxonomy" id="1246637"/>
    <lineage>
        <taxon>Bacteria</taxon>
        <taxon>Pseudomonadati</taxon>
        <taxon>Thermodesulfobacteriota</taxon>
        <taxon>Desulfobacteria</taxon>
        <taxon>Desulfobacterales</taxon>
        <taxon>Desulfobacteraceae</taxon>
        <taxon>Desulfamplus</taxon>
    </lineage>
</organism>
<dbReference type="EMBL" id="FWEV01000024">
    <property type="protein sequence ID" value="SLM27887.1"/>
    <property type="molecule type" value="Genomic_DNA"/>
</dbReference>
<reference evidence="6 7" key="1">
    <citation type="submission" date="2017-03" db="EMBL/GenBank/DDBJ databases">
        <authorList>
            <person name="Afonso C.L."/>
            <person name="Miller P.J."/>
            <person name="Scott M.A."/>
            <person name="Spackman E."/>
            <person name="Goraichik I."/>
            <person name="Dimitrov K.M."/>
            <person name="Suarez D.L."/>
            <person name="Swayne D.E."/>
        </authorList>
    </citation>
    <scope>NUCLEOTIDE SEQUENCE [LARGE SCALE GENOMIC DNA]</scope>
    <source>
        <strain evidence="6">PRJEB14757</strain>
    </source>
</reference>
<keyword evidence="7" id="KW-1185">Reference proteome</keyword>
<protein>
    <submittedName>
        <fullName evidence="6">Fdx4</fullName>
    </submittedName>
</protein>
<dbReference type="RefSeq" id="WP_080798798.1">
    <property type="nucleotide sequence ID" value="NZ_LT828540.1"/>
</dbReference>
<feature type="domain" description="4Fe-4S ferredoxin-type" evidence="5">
    <location>
        <begin position="1"/>
        <end position="29"/>
    </location>
</feature>
<dbReference type="STRING" id="1246637.MTBBW1_120008"/>
<evidence type="ECO:0000256" key="1">
    <source>
        <dbReference type="ARBA" id="ARBA00022485"/>
    </source>
</evidence>
<proteinExistence type="predicted"/>
<keyword evidence="4" id="KW-0411">Iron-sulfur</keyword>
<evidence type="ECO:0000256" key="3">
    <source>
        <dbReference type="ARBA" id="ARBA00023004"/>
    </source>
</evidence>
<gene>
    <name evidence="6" type="primary">fdx</name>
    <name evidence="6" type="ORF">MTBBW1_120008</name>
</gene>
<dbReference type="InterPro" id="IPR017900">
    <property type="entry name" value="4Fe4S_Fe_S_CS"/>
</dbReference>
<evidence type="ECO:0000256" key="2">
    <source>
        <dbReference type="ARBA" id="ARBA00022723"/>
    </source>
</evidence>
<dbReference type="AlphaFoldDB" id="A0A1W1H609"/>
<dbReference type="GO" id="GO:0046872">
    <property type="term" value="F:metal ion binding"/>
    <property type="evidence" value="ECO:0007669"/>
    <property type="project" value="UniProtKB-KW"/>
</dbReference>
<sequence length="141" mass="15645">MSFFITKECTGCMACLLICPSQAIKGEKKEPHTIQDELCIDCGACGRVCAFQAVLDNFGDIASRIPKKDWDRPVFNLDTCISCNICTDTCPTNALESKLQKPKNLHTYPWLAREKDCIACGFCALECPVDAIEMKKENEGI</sequence>
<dbReference type="InterPro" id="IPR017896">
    <property type="entry name" value="4Fe4S_Fe-S-bd"/>
</dbReference>
<accession>A0A1W1H609</accession>
<dbReference type="Pfam" id="PF14697">
    <property type="entry name" value="Fer4_21"/>
    <property type="match status" value="1"/>
</dbReference>
<dbReference type="Gene3D" id="3.30.70.20">
    <property type="match status" value="3"/>
</dbReference>
<keyword evidence="3" id="KW-0408">Iron</keyword>
<feature type="domain" description="4Fe-4S ferredoxin-type" evidence="5">
    <location>
        <begin position="107"/>
        <end position="137"/>
    </location>
</feature>
<keyword evidence="2" id="KW-0479">Metal-binding</keyword>
<feature type="domain" description="4Fe-4S ferredoxin-type" evidence="5">
    <location>
        <begin position="30"/>
        <end position="60"/>
    </location>
</feature>
<dbReference type="PROSITE" id="PS51379">
    <property type="entry name" value="4FE4S_FER_2"/>
    <property type="match status" value="4"/>
</dbReference>
<dbReference type="PANTHER" id="PTHR43687:SF1">
    <property type="entry name" value="FERREDOXIN III"/>
    <property type="match status" value="1"/>
</dbReference>
<dbReference type="GO" id="GO:0051539">
    <property type="term" value="F:4 iron, 4 sulfur cluster binding"/>
    <property type="evidence" value="ECO:0007669"/>
    <property type="project" value="UniProtKB-KW"/>
</dbReference>
<name>A0A1W1H609_9BACT</name>
<evidence type="ECO:0000313" key="6">
    <source>
        <dbReference type="EMBL" id="SLM27887.1"/>
    </source>
</evidence>
<evidence type="ECO:0000259" key="5">
    <source>
        <dbReference type="PROSITE" id="PS51379"/>
    </source>
</evidence>
<feature type="domain" description="4Fe-4S ferredoxin-type" evidence="5">
    <location>
        <begin position="71"/>
        <end position="100"/>
    </location>
</feature>